<dbReference type="InParanoid" id="E4X266"/>
<evidence type="ECO:0008006" key="5">
    <source>
        <dbReference type="Google" id="ProtNLM"/>
    </source>
</evidence>
<reference evidence="3" key="1">
    <citation type="journal article" date="2010" name="Science">
        <title>Plasticity of animal genome architecture unmasked by rapid evolution of a pelagic tunicate.</title>
        <authorList>
            <person name="Denoeud F."/>
            <person name="Henriet S."/>
            <person name="Mungpakdee S."/>
            <person name="Aury J.M."/>
            <person name="Da Silva C."/>
            <person name="Brinkmann H."/>
            <person name="Mikhaleva J."/>
            <person name="Olsen L.C."/>
            <person name="Jubin C."/>
            <person name="Canestro C."/>
            <person name="Bouquet J.M."/>
            <person name="Danks G."/>
            <person name="Poulain J."/>
            <person name="Campsteijn C."/>
            <person name="Adamski M."/>
            <person name="Cross I."/>
            <person name="Yadetie F."/>
            <person name="Muffato M."/>
            <person name="Louis A."/>
            <person name="Butcher S."/>
            <person name="Tsagkogeorga G."/>
            <person name="Konrad A."/>
            <person name="Singh S."/>
            <person name="Jensen M.F."/>
            <person name="Cong E.H."/>
            <person name="Eikeseth-Otteraa H."/>
            <person name="Noel B."/>
            <person name="Anthouard V."/>
            <person name="Porcel B.M."/>
            <person name="Kachouri-Lafond R."/>
            <person name="Nishino A."/>
            <person name="Ugolini M."/>
            <person name="Chourrout P."/>
            <person name="Nishida H."/>
            <person name="Aasland R."/>
            <person name="Huzurbazar S."/>
            <person name="Westhof E."/>
            <person name="Delsuc F."/>
            <person name="Lehrach H."/>
            <person name="Reinhardt R."/>
            <person name="Weissenbach J."/>
            <person name="Roy S.W."/>
            <person name="Artiguenave F."/>
            <person name="Postlethwait J.H."/>
            <person name="Manak J.R."/>
            <person name="Thompson E.M."/>
            <person name="Jaillon O."/>
            <person name="Du Pasquier L."/>
            <person name="Boudinot P."/>
            <person name="Liberles D.A."/>
            <person name="Volff J.N."/>
            <person name="Philippe H."/>
            <person name="Lenhard B."/>
            <person name="Roest Crollius H."/>
            <person name="Wincker P."/>
            <person name="Chourrout D."/>
        </authorList>
    </citation>
    <scope>NUCLEOTIDE SEQUENCE [LARGE SCALE GENOMIC DNA]</scope>
</reference>
<dbReference type="AlphaFoldDB" id="E4X266"/>
<evidence type="ECO:0000313" key="3">
    <source>
        <dbReference type="EMBL" id="CBY07464.1"/>
    </source>
</evidence>
<organism evidence="3">
    <name type="scientific">Oikopleura dioica</name>
    <name type="common">Tunicate</name>
    <dbReference type="NCBI Taxonomy" id="34765"/>
    <lineage>
        <taxon>Eukaryota</taxon>
        <taxon>Metazoa</taxon>
        <taxon>Chordata</taxon>
        <taxon>Tunicata</taxon>
        <taxon>Appendicularia</taxon>
        <taxon>Copelata</taxon>
        <taxon>Oikopleuridae</taxon>
        <taxon>Oikopleura</taxon>
    </lineage>
</organism>
<feature type="chain" id="PRO_5003189912" description="Laminin G domain-containing protein" evidence="2">
    <location>
        <begin position="24"/>
        <end position="376"/>
    </location>
</feature>
<name>E4X266_OIKDI</name>
<evidence type="ECO:0000256" key="2">
    <source>
        <dbReference type="SAM" id="SignalP"/>
    </source>
</evidence>
<protein>
    <recommendedName>
        <fullName evidence="5">Laminin G domain-containing protein</fullName>
    </recommendedName>
</protein>
<feature type="signal peptide" evidence="2">
    <location>
        <begin position="1"/>
        <end position="23"/>
    </location>
</feature>
<dbReference type="EMBL" id="FN653022">
    <property type="protein sequence ID" value="CBY07464.1"/>
    <property type="molecule type" value="Genomic_DNA"/>
</dbReference>
<feature type="compositionally biased region" description="Basic residues" evidence="1">
    <location>
        <begin position="56"/>
        <end position="91"/>
    </location>
</feature>
<evidence type="ECO:0000256" key="1">
    <source>
        <dbReference type="SAM" id="MobiDB-lite"/>
    </source>
</evidence>
<dbReference type="Proteomes" id="UP000001307">
    <property type="component" value="Unassembled WGS sequence"/>
</dbReference>
<feature type="region of interest" description="Disordered" evidence="1">
    <location>
        <begin position="43"/>
        <end position="111"/>
    </location>
</feature>
<accession>E4X266</accession>
<feature type="compositionally biased region" description="Low complexity" evidence="1">
    <location>
        <begin position="92"/>
        <end position="108"/>
    </location>
</feature>
<gene>
    <name evidence="3" type="ORF">GSOID_T00017147001</name>
</gene>
<proteinExistence type="predicted"/>
<keyword evidence="2" id="KW-0732">Signal</keyword>
<keyword evidence="4" id="KW-1185">Reference proteome</keyword>
<evidence type="ECO:0000313" key="4">
    <source>
        <dbReference type="Proteomes" id="UP000001307"/>
    </source>
</evidence>
<sequence>MKIIWSFLAAVLAQEGAFSGNEAVYVRPAFGPEIRGRPVKARPTLRPVNKAPGAKRPIKKVAKKVPKKIIKKRPVKKVPKKKIPPRPKTTKKTTTTTTTEETTTVPPTSESVVEEQKEVISLENFGEEKGWNTFNEYPNNYNNNQVQNADQYSTENAQGYAAGDPHFMVETEGQPPICFDFNPPLNADLNLFSDPETGLVLTATLEENEKGDEFITEIHFRSPEGSFLKFGLNGVMEEGLERERGILSDPLTGDQIYGDLSFFSNWNENGLHEHTKVRVENGPTFIVRSNLIHRNLQVAISNTDGVSARTKGVIGLFTRPNAYFVEEKGLTEDEEELASIFVSGHEFNALKEEFHHTDSCWVIAEMDAIDMLAILA</sequence>
<dbReference type="OrthoDB" id="10374718at2759"/>